<evidence type="ECO:0000256" key="1">
    <source>
        <dbReference type="ARBA" id="ARBA00022737"/>
    </source>
</evidence>
<dbReference type="InterPro" id="IPR051012">
    <property type="entry name" value="CellSynth/LPSAsmb/PSIAsmb"/>
</dbReference>
<evidence type="ECO:0000256" key="4">
    <source>
        <dbReference type="SAM" id="SignalP"/>
    </source>
</evidence>
<dbReference type="RefSeq" id="WP_168451461.1">
    <property type="nucleotide sequence ID" value="NZ_JAAWWK010000006.1"/>
</dbReference>
<proteinExistence type="predicted"/>
<evidence type="ECO:0000256" key="2">
    <source>
        <dbReference type="ARBA" id="ARBA00022803"/>
    </source>
</evidence>
<feature type="coiled-coil region" evidence="3">
    <location>
        <begin position="463"/>
        <end position="490"/>
    </location>
</feature>
<dbReference type="Gene3D" id="1.25.40.10">
    <property type="entry name" value="Tetratricopeptide repeat domain"/>
    <property type="match status" value="3"/>
</dbReference>
<dbReference type="PANTHER" id="PTHR45586">
    <property type="entry name" value="TPR REPEAT-CONTAINING PROTEIN PA4667"/>
    <property type="match status" value="1"/>
</dbReference>
<dbReference type="Pfam" id="PF13432">
    <property type="entry name" value="TPR_16"/>
    <property type="match status" value="1"/>
</dbReference>
<sequence length="576" mass="65009">MHRHLYALSTAIILALSGCSMLPQSDTAADAATSEPAATKAARPATRPFPEDSFFDLLVAELSLRNRDFDTALTNYRQQAEKTGDPGLIETTARLADFLNEHETATIFAKRWLEHDPQSSEAHFILASALSRLNRPLEALPHMQRVRELGGEANFAALAATALSGSEHVRETVFEKLQASSKANPNDTSLRIAVALMLQYRQQEEEALAQVRRVLMEDPDNAHALLIETRTLKQLNREDEMLERLKYAVDANPRYKRLRHDLARALVKASDLYQAKAQYEVLLQQSPQDSDILLELMLVNRELSIDDEAAEQLETLNKDPSQSSRAHYVLGRLAEEDRDWKKALSHYQHATNSPEFNEASKRIASISLHTEGVEPALKRLSELRSQLPDHADLLYLLEAEILRKESAYERGFALLSEALQQFPDNQQLLYARSLFAERVGDLDAVERDLRKILDQDPDNAAALNALGYTLANLSSRLDEAEELIKRALAQEPDDPAILDSYGWVLLRKGQVKEALPYLERAFKETKDDEIAAHLGEAYWLLGREDDARETWQTGLKSTPDSQIIYRTLQRLNVVTD</sequence>
<dbReference type="PROSITE" id="PS51257">
    <property type="entry name" value="PROKAR_LIPOPROTEIN"/>
    <property type="match status" value="1"/>
</dbReference>
<dbReference type="InterPro" id="IPR019734">
    <property type="entry name" value="TPR_rpt"/>
</dbReference>
<evidence type="ECO:0000313" key="5">
    <source>
        <dbReference type="EMBL" id="NKI18945.1"/>
    </source>
</evidence>
<reference evidence="5 6" key="1">
    <citation type="submission" date="2020-04" db="EMBL/GenBank/DDBJ databases">
        <authorList>
            <person name="Yoon J."/>
        </authorList>
    </citation>
    <scope>NUCLEOTIDE SEQUENCE [LARGE SCALE GENOMIC DNA]</scope>
    <source>
        <strain evidence="5 6">KMU-166</strain>
    </source>
</reference>
<dbReference type="PANTHER" id="PTHR45586:SF1">
    <property type="entry name" value="LIPOPOLYSACCHARIDE ASSEMBLY PROTEIN B"/>
    <property type="match status" value="1"/>
</dbReference>
<name>A0ABX1GJ15_9GAMM</name>
<feature type="chain" id="PRO_5047308197" evidence="4">
    <location>
        <begin position="29"/>
        <end position="576"/>
    </location>
</feature>
<protein>
    <submittedName>
        <fullName evidence="5">Tetratricopeptide repeat protein</fullName>
    </submittedName>
</protein>
<feature type="signal peptide" evidence="4">
    <location>
        <begin position="1"/>
        <end position="28"/>
    </location>
</feature>
<organism evidence="5 6">
    <name type="scientific">Spongiibacter thalassae</name>
    <dbReference type="NCBI Taxonomy" id="2721624"/>
    <lineage>
        <taxon>Bacteria</taxon>
        <taxon>Pseudomonadati</taxon>
        <taxon>Pseudomonadota</taxon>
        <taxon>Gammaproteobacteria</taxon>
        <taxon>Cellvibrionales</taxon>
        <taxon>Spongiibacteraceae</taxon>
        <taxon>Spongiibacter</taxon>
    </lineage>
</organism>
<dbReference type="Proteomes" id="UP000765845">
    <property type="component" value="Unassembled WGS sequence"/>
</dbReference>
<keyword evidence="4" id="KW-0732">Signal</keyword>
<dbReference type="InterPro" id="IPR011990">
    <property type="entry name" value="TPR-like_helical_dom_sf"/>
</dbReference>
<keyword evidence="6" id="KW-1185">Reference proteome</keyword>
<dbReference type="Pfam" id="PF14559">
    <property type="entry name" value="TPR_19"/>
    <property type="match status" value="2"/>
</dbReference>
<dbReference type="EMBL" id="JAAWWK010000006">
    <property type="protein sequence ID" value="NKI18945.1"/>
    <property type="molecule type" value="Genomic_DNA"/>
</dbReference>
<evidence type="ECO:0000313" key="6">
    <source>
        <dbReference type="Proteomes" id="UP000765845"/>
    </source>
</evidence>
<gene>
    <name evidence="5" type="ORF">HCU74_16165</name>
</gene>
<keyword evidence="2" id="KW-0802">TPR repeat</keyword>
<keyword evidence="1" id="KW-0677">Repeat</keyword>
<dbReference type="SUPFAM" id="SSF48452">
    <property type="entry name" value="TPR-like"/>
    <property type="match status" value="3"/>
</dbReference>
<evidence type="ECO:0000256" key="3">
    <source>
        <dbReference type="SAM" id="Coils"/>
    </source>
</evidence>
<comment type="caution">
    <text evidence="5">The sequence shown here is derived from an EMBL/GenBank/DDBJ whole genome shotgun (WGS) entry which is preliminary data.</text>
</comment>
<keyword evidence="3" id="KW-0175">Coiled coil</keyword>
<dbReference type="SMART" id="SM00028">
    <property type="entry name" value="TPR"/>
    <property type="match status" value="7"/>
</dbReference>
<accession>A0ABX1GJ15</accession>